<keyword evidence="4" id="KW-0496">Mitochondrion</keyword>
<dbReference type="EMBL" id="JANBUH010000324">
    <property type="protein sequence ID" value="KAJ2752081.1"/>
    <property type="molecule type" value="Genomic_DNA"/>
</dbReference>
<evidence type="ECO:0000256" key="3">
    <source>
        <dbReference type="ARBA" id="ARBA00022787"/>
    </source>
</evidence>
<dbReference type="AlphaFoldDB" id="A0A9W8GSX4"/>
<proteinExistence type="predicted"/>
<accession>A0A9W8GSX4</accession>
<sequence length="488" mass="52855">MVFTSPDYFPFLTRKFHQATHWDECNSYATFCKTSQAILDFSIPYGLSVSTGRSVSNSLSSQLVFSMIPRRASSIGYLASSRPLFALPLAARTTATTATATATVIDVTSAVDAPTVAVNLPALGEEKYDGASGVASKHDSEPQAEVVLAGFSPSLLAPLNRSDTLVHAAANGGSGDFAFVRGQQVQDEQASSNLLHSIRSGIWKCNWDIGNPEYREAGHGKSAQSSDHAGDYLLLAQMYPSLSSMTGSYTLRRSETSELAISGISVAGAHPDLQLVLQHAINRRQWSSEAMFGTSGGVFGLRGQYNFGDVRALDEAAFAYYRGSDQDAKRVVRDKTHGRFSVGSEVYYGAQDASGGISVGARYRYDLPLFSELTCVLNPIMGHLSLAWTQQLRPSLCTAARYDFNVFSLNSELAAGVEWQLDRNSMVKARWSGTQGLRFLADTRVGNMVFSVGLAFNSERLGSVNPPTSSTGMRQLVQSFGLQLQWFV</sequence>
<dbReference type="Pfam" id="PF12519">
    <property type="entry name" value="MDM10"/>
    <property type="match status" value="1"/>
</dbReference>
<dbReference type="GO" id="GO:0001401">
    <property type="term" value="C:SAM complex"/>
    <property type="evidence" value="ECO:0007669"/>
    <property type="project" value="TreeGrafter"/>
</dbReference>
<keyword evidence="7" id="KW-1185">Reference proteome</keyword>
<dbReference type="GO" id="GO:0045040">
    <property type="term" value="P:protein insertion into mitochondrial outer membrane"/>
    <property type="evidence" value="ECO:0007669"/>
    <property type="project" value="TreeGrafter"/>
</dbReference>
<dbReference type="InterPro" id="IPR023614">
    <property type="entry name" value="Porin_dom_sf"/>
</dbReference>
<evidence type="ECO:0000313" key="6">
    <source>
        <dbReference type="EMBL" id="KAJ2752081.1"/>
    </source>
</evidence>
<dbReference type="GO" id="GO:0015914">
    <property type="term" value="P:phospholipid transport"/>
    <property type="evidence" value="ECO:0007669"/>
    <property type="project" value="TreeGrafter"/>
</dbReference>
<dbReference type="Proteomes" id="UP001140011">
    <property type="component" value="Unassembled WGS sequence"/>
</dbReference>
<dbReference type="PANTHER" id="PTHR28035:SF1">
    <property type="entry name" value="MITOCHONDRIAL DISTRIBUTION AND MORPHOLOGY PROTEIN 10"/>
    <property type="match status" value="1"/>
</dbReference>
<dbReference type="PANTHER" id="PTHR28035">
    <property type="entry name" value="MITOCHONDRIAL DISTRIBUTION AND MORPHOLOGY PROTEIN 10"/>
    <property type="match status" value="1"/>
</dbReference>
<keyword evidence="2" id="KW-0812">Transmembrane</keyword>
<organism evidence="6 7">
    <name type="scientific">Coemansia pectinata</name>
    <dbReference type="NCBI Taxonomy" id="1052879"/>
    <lineage>
        <taxon>Eukaryota</taxon>
        <taxon>Fungi</taxon>
        <taxon>Fungi incertae sedis</taxon>
        <taxon>Zoopagomycota</taxon>
        <taxon>Kickxellomycotina</taxon>
        <taxon>Kickxellomycetes</taxon>
        <taxon>Kickxellales</taxon>
        <taxon>Kickxellaceae</taxon>
        <taxon>Coemansia</taxon>
    </lineage>
</organism>
<keyword evidence="5" id="KW-0472">Membrane</keyword>
<dbReference type="OrthoDB" id="2103793at2759"/>
<evidence type="ECO:0000256" key="2">
    <source>
        <dbReference type="ARBA" id="ARBA00022692"/>
    </source>
</evidence>
<dbReference type="GO" id="GO:1990456">
    <property type="term" value="P:mitochondrion-endoplasmic reticulum membrane tethering"/>
    <property type="evidence" value="ECO:0007669"/>
    <property type="project" value="TreeGrafter"/>
</dbReference>
<evidence type="ECO:0000256" key="4">
    <source>
        <dbReference type="ARBA" id="ARBA00023128"/>
    </source>
</evidence>
<evidence type="ECO:0000256" key="1">
    <source>
        <dbReference type="ARBA" id="ARBA00022452"/>
    </source>
</evidence>
<keyword evidence="1" id="KW-1134">Transmembrane beta strand</keyword>
<dbReference type="InterPro" id="IPR027539">
    <property type="entry name" value="Mdm10"/>
</dbReference>
<protein>
    <submittedName>
        <fullName evidence="6">Mitochondrial distribution and morphology protein 10</fullName>
    </submittedName>
</protein>
<keyword evidence="3" id="KW-1000">Mitochondrion outer membrane</keyword>
<dbReference type="GO" id="GO:0051654">
    <property type="term" value="P:establishment of mitochondrion localization"/>
    <property type="evidence" value="ECO:0007669"/>
    <property type="project" value="TreeGrafter"/>
</dbReference>
<dbReference type="GO" id="GO:0070096">
    <property type="term" value="P:mitochondrial outer membrane translocase complex assembly"/>
    <property type="evidence" value="ECO:0007669"/>
    <property type="project" value="TreeGrafter"/>
</dbReference>
<comment type="caution">
    <text evidence="6">The sequence shown here is derived from an EMBL/GenBank/DDBJ whole genome shotgun (WGS) entry which is preliminary data.</text>
</comment>
<dbReference type="Gene3D" id="2.40.160.10">
    <property type="entry name" value="Porin"/>
    <property type="match status" value="1"/>
</dbReference>
<dbReference type="GO" id="GO:0032865">
    <property type="term" value="C:ERMES complex"/>
    <property type="evidence" value="ECO:0007669"/>
    <property type="project" value="InterPro"/>
</dbReference>
<gene>
    <name evidence="6" type="primary">MDM10</name>
    <name evidence="6" type="ORF">GGI19_004064</name>
</gene>
<name>A0A9W8GSX4_9FUNG</name>
<evidence type="ECO:0000256" key="5">
    <source>
        <dbReference type="ARBA" id="ARBA00023136"/>
    </source>
</evidence>
<evidence type="ECO:0000313" key="7">
    <source>
        <dbReference type="Proteomes" id="UP001140011"/>
    </source>
</evidence>
<reference evidence="6" key="1">
    <citation type="submission" date="2022-07" db="EMBL/GenBank/DDBJ databases">
        <title>Phylogenomic reconstructions and comparative analyses of Kickxellomycotina fungi.</title>
        <authorList>
            <person name="Reynolds N.K."/>
            <person name="Stajich J.E."/>
            <person name="Barry K."/>
            <person name="Grigoriev I.V."/>
            <person name="Crous P."/>
            <person name="Smith M.E."/>
        </authorList>
    </citation>
    <scope>NUCLEOTIDE SEQUENCE</scope>
    <source>
        <strain evidence="6">BCRC 34297</strain>
    </source>
</reference>